<feature type="non-terminal residue" evidence="2">
    <location>
        <position position="1"/>
    </location>
</feature>
<sequence>EWHREIWRKRRLETEAKTTFQSDEGLSKETRVCRVSLGEKRRIEKEERTAETTRSMRRDPRGLNMGKGKVEILDERVCDPSPRERGVDNVLGLRPAAPPLPPFPLALPYGYRALPSPSSTPLHPGTPSTKYIFVWTDT</sequence>
<dbReference type="EMBL" id="MLGG01000017">
    <property type="protein sequence ID" value="KAK1457115.1"/>
    <property type="molecule type" value="Genomic_DNA"/>
</dbReference>
<proteinExistence type="predicted"/>
<dbReference type="AlphaFoldDB" id="A0AAI9XRN0"/>
<evidence type="ECO:0000313" key="3">
    <source>
        <dbReference type="Proteomes" id="UP001239795"/>
    </source>
</evidence>
<accession>A0AAI9XRN0</accession>
<evidence type="ECO:0000256" key="1">
    <source>
        <dbReference type="SAM" id="MobiDB-lite"/>
    </source>
</evidence>
<comment type="caution">
    <text evidence="2">The sequence shown here is derived from an EMBL/GenBank/DDBJ whole genome shotgun (WGS) entry which is preliminary data.</text>
</comment>
<feature type="region of interest" description="Disordered" evidence="1">
    <location>
        <begin position="43"/>
        <end position="68"/>
    </location>
</feature>
<gene>
    <name evidence="2" type="ORF">CMEL01_16126</name>
</gene>
<protein>
    <submittedName>
        <fullName evidence="2">Uncharacterized protein</fullName>
    </submittedName>
</protein>
<evidence type="ECO:0000313" key="2">
    <source>
        <dbReference type="EMBL" id="KAK1457115.1"/>
    </source>
</evidence>
<dbReference type="Proteomes" id="UP001239795">
    <property type="component" value="Unassembled WGS sequence"/>
</dbReference>
<reference evidence="2 3" key="1">
    <citation type="submission" date="2016-10" db="EMBL/GenBank/DDBJ databases">
        <title>The genome sequence of Colletotrichum fioriniae PJ7.</title>
        <authorList>
            <person name="Baroncelli R."/>
        </authorList>
    </citation>
    <scope>NUCLEOTIDE SEQUENCE [LARGE SCALE GENOMIC DNA]</scope>
    <source>
        <strain evidence="2">Col 31</strain>
    </source>
</reference>
<organism evidence="2 3">
    <name type="scientific">Colletotrichum melonis</name>
    <dbReference type="NCBI Taxonomy" id="1209925"/>
    <lineage>
        <taxon>Eukaryota</taxon>
        <taxon>Fungi</taxon>
        <taxon>Dikarya</taxon>
        <taxon>Ascomycota</taxon>
        <taxon>Pezizomycotina</taxon>
        <taxon>Sordariomycetes</taxon>
        <taxon>Hypocreomycetidae</taxon>
        <taxon>Glomerellales</taxon>
        <taxon>Glomerellaceae</taxon>
        <taxon>Colletotrichum</taxon>
        <taxon>Colletotrichum acutatum species complex</taxon>
    </lineage>
</organism>
<feature type="compositionally biased region" description="Basic and acidic residues" evidence="1">
    <location>
        <begin position="43"/>
        <end position="61"/>
    </location>
</feature>
<keyword evidence="3" id="KW-1185">Reference proteome</keyword>
<name>A0AAI9XRN0_9PEZI</name>